<dbReference type="Gene3D" id="3.30.240.20">
    <property type="entry name" value="bsu07140 like domains"/>
    <property type="match status" value="1"/>
</dbReference>
<dbReference type="Pfam" id="PF20730">
    <property type="entry name" value="YetF_N"/>
    <property type="match status" value="1"/>
</dbReference>
<evidence type="ECO:0000313" key="12">
    <source>
        <dbReference type="Proteomes" id="UP000274097"/>
    </source>
</evidence>
<name>A0A3A9JKB3_9PROT</name>
<evidence type="ECO:0000313" key="11">
    <source>
        <dbReference type="EMBL" id="RMI17146.1"/>
    </source>
</evidence>
<comment type="subcellular location">
    <subcellularLocation>
        <location evidence="1">Cell membrane</location>
        <topology evidence="1">Multi-pass membrane protein</topology>
    </subcellularLocation>
</comment>
<keyword evidence="4 7" id="KW-0812">Transmembrane</keyword>
<evidence type="ECO:0000256" key="6">
    <source>
        <dbReference type="ARBA" id="ARBA00023136"/>
    </source>
</evidence>
<evidence type="ECO:0000313" key="10">
    <source>
        <dbReference type="EMBL" id="RKK04134.1"/>
    </source>
</evidence>
<evidence type="ECO:0000256" key="1">
    <source>
        <dbReference type="ARBA" id="ARBA00004651"/>
    </source>
</evidence>
<dbReference type="InParanoid" id="A0A3A9JKB3"/>
<evidence type="ECO:0000256" key="2">
    <source>
        <dbReference type="ARBA" id="ARBA00006448"/>
    </source>
</evidence>
<feature type="transmembrane region" description="Helical" evidence="7">
    <location>
        <begin position="64"/>
        <end position="86"/>
    </location>
</feature>
<dbReference type="AlphaFoldDB" id="A0A3A9JKB3"/>
<dbReference type="InterPro" id="IPR007353">
    <property type="entry name" value="DUF421"/>
</dbReference>
<sequence>MFFDSWMGLLRVVAVGTLAYVALVLLLRTTGKRTLSKMNAFDLVVTVALGSTLATVLLSKDVALAEGVVAFALLVLLQYTITWLSVRSDRVRTLVKAEPCLLLRDGRFLPEAMRRERVTKDEVQAAARAQGIASLQAVGAVVLETDGSFSVIRQDSASPSENGHPSPMVLP</sequence>
<feature type="transmembrane region" description="Helical" evidence="7">
    <location>
        <begin position="6"/>
        <end position="27"/>
    </location>
</feature>
<gene>
    <name evidence="10" type="ORF">D6Z83_11055</name>
    <name evidence="11" type="ORF">EBE87_23680</name>
</gene>
<protein>
    <submittedName>
        <fullName evidence="10">DUF421 domain-containing protein</fullName>
    </submittedName>
</protein>
<dbReference type="InterPro" id="IPR048454">
    <property type="entry name" value="YetF_N"/>
</dbReference>
<dbReference type="Proteomes" id="UP000274097">
    <property type="component" value="Unassembled WGS sequence"/>
</dbReference>
<dbReference type="PANTHER" id="PTHR34582">
    <property type="entry name" value="UPF0702 TRANSMEMBRANE PROTEIN YCAP"/>
    <property type="match status" value="1"/>
</dbReference>
<accession>A0A3A9JKB3</accession>
<comment type="similarity">
    <text evidence="2">Belongs to the UPF0702 family.</text>
</comment>
<evidence type="ECO:0000256" key="4">
    <source>
        <dbReference type="ARBA" id="ARBA00022692"/>
    </source>
</evidence>
<dbReference type="EMBL" id="RAQU01000055">
    <property type="protein sequence ID" value="RKK04134.1"/>
    <property type="molecule type" value="Genomic_DNA"/>
</dbReference>
<dbReference type="FunCoup" id="A0A3A9JKB3">
    <property type="interactions" value="14"/>
</dbReference>
<proteinExistence type="inferred from homology"/>
<dbReference type="GO" id="GO:0005886">
    <property type="term" value="C:plasma membrane"/>
    <property type="evidence" value="ECO:0007669"/>
    <property type="project" value="UniProtKB-SubCell"/>
</dbReference>
<dbReference type="RefSeq" id="WP_120638367.1">
    <property type="nucleotide sequence ID" value="NZ_RAQU01000055.1"/>
</dbReference>
<keyword evidence="12" id="KW-1185">Reference proteome</keyword>
<dbReference type="OrthoDB" id="9793799at2"/>
<evidence type="ECO:0000259" key="8">
    <source>
        <dbReference type="Pfam" id="PF04239"/>
    </source>
</evidence>
<dbReference type="InterPro" id="IPR023090">
    <property type="entry name" value="UPF0702_alpha/beta_dom_sf"/>
</dbReference>
<reference evidence="10 13" key="1">
    <citation type="submission" date="2018-09" db="EMBL/GenBank/DDBJ databases">
        <title>Roseomonas sp. nov., isolated from feces of Tibetan antelopes in the Qinghai-Tibet plateau, China.</title>
        <authorList>
            <person name="Tian Z."/>
        </authorList>
    </citation>
    <scope>NUCLEOTIDE SEQUENCE [LARGE SCALE GENOMIC DNA]</scope>
    <source>
        <strain evidence="11 12">Z23</strain>
        <strain evidence="10 13">Z24</strain>
    </source>
</reference>
<feature type="domain" description="YetF-like N-terminal transmembrane" evidence="9">
    <location>
        <begin position="18"/>
        <end position="84"/>
    </location>
</feature>
<evidence type="ECO:0000256" key="7">
    <source>
        <dbReference type="SAM" id="Phobius"/>
    </source>
</evidence>
<evidence type="ECO:0000313" key="13">
    <source>
        <dbReference type="Proteomes" id="UP000278036"/>
    </source>
</evidence>
<evidence type="ECO:0000256" key="5">
    <source>
        <dbReference type="ARBA" id="ARBA00022989"/>
    </source>
</evidence>
<keyword evidence="3" id="KW-1003">Cell membrane</keyword>
<evidence type="ECO:0000259" key="9">
    <source>
        <dbReference type="Pfam" id="PF20730"/>
    </source>
</evidence>
<evidence type="ECO:0000256" key="3">
    <source>
        <dbReference type="ARBA" id="ARBA00022475"/>
    </source>
</evidence>
<keyword evidence="5 7" id="KW-1133">Transmembrane helix</keyword>
<comment type="caution">
    <text evidence="10">The sequence shown here is derived from an EMBL/GenBank/DDBJ whole genome shotgun (WGS) entry which is preliminary data.</text>
</comment>
<keyword evidence="6 7" id="KW-0472">Membrane</keyword>
<dbReference type="Proteomes" id="UP000278036">
    <property type="component" value="Unassembled WGS sequence"/>
</dbReference>
<feature type="domain" description="YetF C-terminal" evidence="8">
    <location>
        <begin position="87"/>
        <end position="160"/>
    </location>
</feature>
<organism evidence="10 13">
    <name type="scientific">Teichococcus wenyumeiae</name>
    <dbReference type="NCBI Taxonomy" id="2478470"/>
    <lineage>
        <taxon>Bacteria</taxon>
        <taxon>Pseudomonadati</taxon>
        <taxon>Pseudomonadota</taxon>
        <taxon>Alphaproteobacteria</taxon>
        <taxon>Acetobacterales</taxon>
        <taxon>Roseomonadaceae</taxon>
        <taxon>Roseomonas</taxon>
    </lineage>
</organism>
<dbReference type="Pfam" id="PF04239">
    <property type="entry name" value="DUF421"/>
    <property type="match status" value="1"/>
</dbReference>
<dbReference type="EMBL" id="RFLX01000036">
    <property type="protein sequence ID" value="RMI17146.1"/>
    <property type="molecule type" value="Genomic_DNA"/>
</dbReference>
<feature type="transmembrane region" description="Helical" evidence="7">
    <location>
        <begin position="39"/>
        <end position="58"/>
    </location>
</feature>
<dbReference type="PANTHER" id="PTHR34582:SF6">
    <property type="entry name" value="UPF0702 TRANSMEMBRANE PROTEIN YCAP"/>
    <property type="match status" value="1"/>
</dbReference>